<dbReference type="InterPro" id="IPR050979">
    <property type="entry name" value="LD-transpeptidase"/>
</dbReference>
<dbReference type="SUPFAM" id="SSF141523">
    <property type="entry name" value="L,D-transpeptidase catalytic domain-like"/>
    <property type="match status" value="1"/>
</dbReference>
<dbReference type="Proteomes" id="UP001597171">
    <property type="component" value="Unassembled WGS sequence"/>
</dbReference>
<evidence type="ECO:0000259" key="12">
    <source>
        <dbReference type="PROSITE" id="PS52029"/>
    </source>
</evidence>
<evidence type="ECO:0000256" key="5">
    <source>
        <dbReference type="ARBA" id="ARBA00022801"/>
    </source>
</evidence>
<evidence type="ECO:0000256" key="10">
    <source>
        <dbReference type="SAM" id="MobiDB-lite"/>
    </source>
</evidence>
<keyword evidence="6 9" id="KW-0133">Cell shape</keyword>
<keyword evidence="5" id="KW-0378">Hydrolase</keyword>
<keyword evidence="11" id="KW-0732">Signal</keyword>
<comment type="similarity">
    <text evidence="2">Belongs to the YkuD family.</text>
</comment>
<dbReference type="RefSeq" id="WP_378774165.1">
    <property type="nucleotide sequence ID" value="NZ_JBHTMX010000010.1"/>
</dbReference>
<dbReference type="PANTHER" id="PTHR30582">
    <property type="entry name" value="L,D-TRANSPEPTIDASE"/>
    <property type="match status" value="1"/>
</dbReference>
<evidence type="ECO:0000313" key="13">
    <source>
        <dbReference type="EMBL" id="MFD1330965.1"/>
    </source>
</evidence>
<dbReference type="CDD" id="cd16913">
    <property type="entry name" value="YkuD_like"/>
    <property type="match status" value="1"/>
</dbReference>
<keyword evidence="8 9" id="KW-0961">Cell wall biogenesis/degradation</keyword>
<dbReference type="EC" id="2.3.2.-" evidence="13"/>
<evidence type="ECO:0000256" key="7">
    <source>
        <dbReference type="ARBA" id="ARBA00022984"/>
    </source>
</evidence>
<feature type="signal peptide" evidence="11">
    <location>
        <begin position="1"/>
        <end position="25"/>
    </location>
</feature>
<comment type="pathway">
    <text evidence="1 9">Cell wall biogenesis; peptidoglycan biosynthesis.</text>
</comment>
<evidence type="ECO:0000256" key="2">
    <source>
        <dbReference type="ARBA" id="ARBA00005992"/>
    </source>
</evidence>
<evidence type="ECO:0000313" key="14">
    <source>
        <dbReference type="Proteomes" id="UP001597171"/>
    </source>
</evidence>
<feature type="active site" description="Nucleophile" evidence="9">
    <location>
        <position position="277"/>
    </location>
</feature>
<proteinExistence type="inferred from homology"/>
<dbReference type="PROSITE" id="PS52029">
    <property type="entry name" value="LD_TPASE"/>
    <property type="match status" value="1"/>
</dbReference>
<keyword evidence="7 9" id="KW-0573">Peptidoglycan synthesis</keyword>
<comment type="caution">
    <text evidence="13">The sequence shown here is derived from an EMBL/GenBank/DDBJ whole genome shotgun (WGS) entry which is preliminary data.</text>
</comment>
<reference evidence="14" key="1">
    <citation type="journal article" date="2019" name="Int. J. Syst. Evol. Microbiol.">
        <title>The Global Catalogue of Microorganisms (GCM) 10K type strain sequencing project: providing services to taxonomists for standard genome sequencing and annotation.</title>
        <authorList>
            <consortium name="The Broad Institute Genomics Platform"/>
            <consortium name="The Broad Institute Genome Sequencing Center for Infectious Disease"/>
            <person name="Wu L."/>
            <person name="Ma J."/>
        </authorList>
    </citation>
    <scope>NUCLEOTIDE SEQUENCE [LARGE SCALE GENOMIC DNA]</scope>
    <source>
        <strain evidence="14">CCUG 61696</strain>
    </source>
</reference>
<sequence>MSVFRLAPLAALAVALLAPSGAAFAQTRVIEAPDYVRRDRSEARVVERYVYDDEPRVIRRSSRGDRFIQDMFEDEPVYRQPRRIPSARERASVERGYGSDEWRGRSYRRYYEEDYGDAYGDPYEARPPQVRQVQPRYAGPPSGAGAAPQTRRGLDPKFARTTVPYRGAEEPGTIVINTSERFLYLVQADGTAIRYGVGVGKEGFSWKGVETISSKREWPDWRPPAEMRQRRPELPVFMAGGPNNPLGARALYLGSTLYRIHGSNEPWSIGRAVSSGCIRMTNEDVTDLYERVGVGTRVKVM</sequence>
<feature type="active site" description="Proton donor/acceptor" evidence="9">
    <location>
        <position position="261"/>
    </location>
</feature>
<evidence type="ECO:0000256" key="9">
    <source>
        <dbReference type="PROSITE-ProRule" id="PRU01373"/>
    </source>
</evidence>
<gene>
    <name evidence="13" type="ORF">ACFQ4O_03040</name>
</gene>
<evidence type="ECO:0000256" key="6">
    <source>
        <dbReference type="ARBA" id="ARBA00022960"/>
    </source>
</evidence>
<evidence type="ECO:0000256" key="11">
    <source>
        <dbReference type="SAM" id="SignalP"/>
    </source>
</evidence>
<keyword evidence="13" id="KW-0012">Acyltransferase</keyword>
<name>A0ABW3Z433_9HYPH</name>
<keyword evidence="3" id="KW-0328">Glycosyltransferase</keyword>
<feature type="region of interest" description="Disordered" evidence="10">
    <location>
        <begin position="119"/>
        <end position="155"/>
    </location>
</feature>
<dbReference type="GO" id="GO:0016746">
    <property type="term" value="F:acyltransferase activity"/>
    <property type="evidence" value="ECO:0007669"/>
    <property type="project" value="UniProtKB-KW"/>
</dbReference>
<dbReference type="PANTHER" id="PTHR30582:SF24">
    <property type="entry name" value="L,D-TRANSPEPTIDASE ERFK_SRFK-RELATED"/>
    <property type="match status" value="1"/>
</dbReference>
<dbReference type="EMBL" id="JBHTMX010000010">
    <property type="protein sequence ID" value="MFD1330965.1"/>
    <property type="molecule type" value="Genomic_DNA"/>
</dbReference>
<keyword evidence="14" id="KW-1185">Reference proteome</keyword>
<dbReference type="Pfam" id="PF03734">
    <property type="entry name" value="YkuD"/>
    <property type="match status" value="1"/>
</dbReference>
<keyword evidence="4 13" id="KW-0808">Transferase</keyword>
<evidence type="ECO:0000256" key="8">
    <source>
        <dbReference type="ARBA" id="ARBA00023316"/>
    </source>
</evidence>
<dbReference type="Gene3D" id="2.40.440.10">
    <property type="entry name" value="L,D-transpeptidase catalytic domain-like"/>
    <property type="match status" value="1"/>
</dbReference>
<dbReference type="InterPro" id="IPR038063">
    <property type="entry name" value="Transpep_catalytic_dom"/>
</dbReference>
<accession>A0ABW3Z433</accession>
<evidence type="ECO:0000256" key="1">
    <source>
        <dbReference type="ARBA" id="ARBA00004752"/>
    </source>
</evidence>
<feature type="compositionally biased region" description="Low complexity" evidence="10">
    <location>
        <begin position="139"/>
        <end position="148"/>
    </location>
</feature>
<protein>
    <submittedName>
        <fullName evidence="13">L,D-transpeptidase</fullName>
        <ecNumber evidence="13">2.3.2.-</ecNumber>
    </submittedName>
</protein>
<feature type="chain" id="PRO_5046597379" evidence="11">
    <location>
        <begin position="26"/>
        <end position="301"/>
    </location>
</feature>
<dbReference type="InterPro" id="IPR005490">
    <property type="entry name" value="LD_TPept_cat_dom"/>
</dbReference>
<evidence type="ECO:0000256" key="3">
    <source>
        <dbReference type="ARBA" id="ARBA00022676"/>
    </source>
</evidence>
<evidence type="ECO:0000256" key="4">
    <source>
        <dbReference type="ARBA" id="ARBA00022679"/>
    </source>
</evidence>
<feature type="domain" description="L,D-TPase catalytic" evidence="12">
    <location>
        <begin position="172"/>
        <end position="301"/>
    </location>
</feature>
<organism evidence="13 14">
    <name type="scientific">Methylopila musalis</name>
    <dbReference type="NCBI Taxonomy" id="1134781"/>
    <lineage>
        <taxon>Bacteria</taxon>
        <taxon>Pseudomonadati</taxon>
        <taxon>Pseudomonadota</taxon>
        <taxon>Alphaproteobacteria</taxon>
        <taxon>Hyphomicrobiales</taxon>
        <taxon>Methylopilaceae</taxon>
        <taxon>Methylopila</taxon>
    </lineage>
</organism>